<keyword evidence="8" id="KW-1000">Mitochondrion outer membrane</keyword>
<dbReference type="Gene3D" id="1.20.120.550">
    <property type="entry name" value="Membrane associated eicosanoid/glutathione metabolism-like domain"/>
    <property type="match status" value="1"/>
</dbReference>
<keyword evidence="11" id="KW-0007">Acetylation</keyword>
<dbReference type="GO" id="GO:0005741">
    <property type="term" value="C:mitochondrial outer membrane"/>
    <property type="evidence" value="ECO:0007669"/>
    <property type="project" value="UniProtKB-SubCell"/>
</dbReference>
<dbReference type="PANTHER" id="PTHR10689:SF6">
    <property type="entry name" value="MICROSOMAL GLUTATHIONE S-TRANSFERASE 1"/>
    <property type="match status" value="1"/>
</dbReference>
<dbReference type="EMBL" id="KT754740">
    <property type="protein sequence ID" value="ALS04574.1"/>
    <property type="molecule type" value="mRNA"/>
</dbReference>
<feature type="transmembrane region" description="Helical" evidence="17">
    <location>
        <begin position="123"/>
        <end position="144"/>
    </location>
</feature>
<comment type="similarity">
    <text evidence="4">Belongs to the MAPEG family.</text>
</comment>
<dbReference type="FunFam" id="1.20.120.550:FF:000002">
    <property type="entry name" value="Microsomal glutathione S-transferase 1"/>
    <property type="match status" value="1"/>
</dbReference>
<evidence type="ECO:0000256" key="9">
    <source>
        <dbReference type="ARBA" id="ARBA00022824"/>
    </source>
</evidence>
<dbReference type="Pfam" id="PF01124">
    <property type="entry name" value="MAPEG"/>
    <property type="match status" value="1"/>
</dbReference>
<keyword evidence="6 18" id="KW-0808">Transferase</keyword>
<evidence type="ECO:0000256" key="1">
    <source>
        <dbReference type="ARBA" id="ARBA00003701"/>
    </source>
</evidence>
<dbReference type="GO" id="GO:0005789">
    <property type="term" value="C:endoplasmic reticulum membrane"/>
    <property type="evidence" value="ECO:0007669"/>
    <property type="project" value="UniProtKB-SubCell"/>
</dbReference>
<dbReference type="PANTHER" id="PTHR10689">
    <property type="entry name" value="MICROSOMAL GLUTATHIONE S-TRANSFERASE 1"/>
    <property type="match status" value="1"/>
</dbReference>
<accession>A0A0U2UNU4</accession>
<evidence type="ECO:0000256" key="2">
    <source>
        <dbReference type="ARBA" id="ARBA00004294"/>
    </source>
</evidence>
<evidence type="ECO:0000256" key="4">
    <source>
        <dbReference type="ARBA" id="ARBA00010459"/>
    </source>
</evidence>
<evidence type="ECO:0000256" key="5">
    <source>
        <dbReference type="ARBA" id="ARBA00012452"/>
    </source>
</evidence>
<evidence type="ECO:0000256" key="11">
    <source>
        <dbReference type="ARBA" id="ARBA00022990"/>
    </source>
</evidence>
<protein>
    <recommendedName>
        <fullName evidence="15">Microsomal glutathione S-transferase 1</fullName>
        <ecNumber evidence="5">2.5.1.18</ecNumber>
    </recommendedName>
</protein>
<feature type="transmembrane region" description="Helical" evidence="17">
    <location>
        <begin position="75"/>
        <end position="92"/>
    </location>
</feature>
<proteinExistence type="evidence at transcript level"/>
<comment type="subunit">
    <text evidence="14">Homotrimer; The trimer binds only one molecule of glutathione.</text>
</comment>
<evidence type="ECO:0000256" key="14">
    <source>
        <dbReference type="ARBA" id="ARBA00038540"/>
    </source>
</evidence>
<dbReference type="SUPFAM" id="SSF161084">
    <property type="entry name" value="MAPEG domain-like"/>
    <property type="match status" value="1"/>
</dbReference>
<comment type="catalytic activity">
    <reaction evidence="16">
        <text>RX + glutathione = an S-substituted glutathione + a halide anion + H(+)</text>
        <dbReference type="Rhea" id="RHEA:16437"/>
        <dbReference type="ChEBI" id="CHEBI:15378"/>
        <dbReference type="ChEBI" id="CHEBI:16042"/>
        <dbReference type="ChEBI" id="CHEBI:17792"/>
        <dbReference type="ChEBI" id="CHEBI:57925"/>
        <dbReference type="ChEBI" id="CHEBI:90779"/>
        <dbReference type="EC" id="2.5.1.18"/>
    </reaction>
    <physiologicalReaction direction="left-to-right" evidence="16">
        <dbReference type="Rhea" id="RHEA:16438"/>
    </physiologicalReaction>
</comment>
<sequence>MNVDKELFETYAFYSGVLVVKVLVMSFLTARQRFKKNNFISPEDGAKRSGVKIGVGIDDDVERVRRAHQNDLENIFPFLFLAFLYIFTNPSLATATLVFRIFTGARIMHTIVYLLCIPQPSRALAFMVATLTNLYLGYKVITYFM</sequence>
<evidence type="ECO:0000256" key="7">
    <source>
        <dbReference type="ARBA" id="ARBA00022692"/>
    </source>
</evidence>
<dbReference type="InterPro" id="IPR023352">
    <property type="entry name" value="MAPEG-like_dom_sf"/>
</dbReference>
<dbReference type="InterPro" id="IPR040162">
    <property type="entry name" value="MGST1-like"/>
</dbReference>
<evidence type="ECO:0000256" key="15">
    <source>
        <dbReference type="ARBA" id="ARBA00039397"/>
    </source>
</evidence>
<keyword evidence="10 17" id="KW-1133">Transmembrane helix</keyword>
<comment type="subcellular location">
    <subcellularLocation>
        <location evidence="3">Endoplasmic reticulum membrane</location>
        <topology evidence="3">Multi-pass membrane protein</topology>
    </subcellularLocation>
    <subcellularLocation>
        <location evidence="2">Mitochondrion outer membrane</location>
    </subcellularLocation>
</comment>
<evidence type="ECO:0000256" key="8">
    <source>
        <dbReference type="ARBA" id="ARBA00022787"/>
    </source>
</evidence>
<keyword evidence="13 17" id="KW-0472">Membrane</keyword>
<evidence type="ECO:0000256" key="17">
    <source>
        <dbReference type="SAM" id="Phobius"/>
    </source>
</evidence>
<dbReference type="GO" id="GO:0004364">
    <property type="term" value="F:glutathione transferase activity"/>
    <property type="evidence" value="ECO:0007669"/>
    <property type="project" value="UniProtKB-EC"/>
</dbReference>
<evidence type="ECO:0000256" key="6">
    <source>
        <dbReference type="ARBA" id="ARBA00022679"/>
    </source>
</evidence>
<evidence type="ECO:0000256" key="3">
    <source>
        <dbReference type="ARBA" id="ARBA00004477"/>
    </source>
</evidence>
<keyword evidence="12" id="KW-0496">Mitochondrion</keyword>
<evidence type="ECO:0000256" key="16">
    <source>
        <dbReference type="ARBA" id="ARBA00049385"/>
    </source>
</evidence>
<feature type="transmembrane region" description="Helical" evidence="17">
    <location>
        <begin position="12"/>
        <end position="30"/>
    </location>
</feature>
<dbReference type="AlphaFoldDB" id="A0A0U2UNU4"/>
<evidence type="ECO:0000256" key="13">
    <source>
        <dbReference type="ARBA" id="ARBA00023136"/>
    </source>
</evidence>
<keyword evidence="9" id="KW-0256">Endoplasmic reticulum</keyword>
<dbReference type="InterPro" id="IPR001129">
    <property type="entry name" value="Membr-assoc_MAPEG"/>
</dbReference>
<keyword evidence="7 17" id="KW-0812">Transmembrane</keyword>
<evidence type="ECO:0000313" key="18">
    <source>
        <dbReference type="EMBL" id="ALS04574.1"/>
    </source>
</evidence>
<name>A0A0U2UNU4_9MAXI</name>
<organism evidence="18">
    <name type="scientific">Pseudodiaptomus poplesia</name>
    <dbReference type="NCBI Taxonomy" id="213370"/>
    <lineage>
        <taxon>Eukaryota</taxon>
        <taxon>Metazoa</taxon>
        <taxon>Ecdysozoa</taxon>
        <taxon>Arthropoda</taxon>
        <taxon>Crustacea</taxon>
        <taxon>Multicrustacea</taxon>
        <taxon>Hexanauplia</taxon>
        <taxon>Copepoda</taxon>
        <taxon>Calanoida</taxon>
        <taxon>Pseudodiaptomidae</taxon>
        <taxon>Pseudodiaptomus</taxon>
    </lineage>
</organism>
<comment type="function">
    <text evidence="1">Conjugation of reduced glutathione to a wide number of exogenous and endogenous hydrophobic electrophiles.</text>
</comment>
<dbReference type="EC" id="2.5.1.18" evidence="5"/>
<evidence type="ECO:0000256" key="12">
    <source>
        <dbReference type="ARBA" id="ARBA00023128"/>
    </source>
</evidence>
<evidence type="ECO:0000256" key="10">
    <source>
        <dbReference type="ARBA" id="ARBA00022989"/>
    </source>
</evidence>
<reference evidence="18" key="1">
    <citation type="journal article" date="2015" name="Sci. Rep.">
        <title>Spliced leader RNA trans-splicing discovered in copepods.</title>
        <authorList>
            <person name="Yang F."/>
            <person name="Xu D."/>
            <person name="Zhuang Y."/>
            <person name="Yi X."/>
            <person name="Huang Y."/>
            <person name="Chen H."/>
            <person name="Lin S."/>
            <person name="Campbell D.A."/>
            <person name="Sturm N.R."/>
            <person name="Liu G."/>
            <person name="Zhang H."/>
        </authorList>
    </citation>
    <scope>NUCLEOTIDE SEQUENCE</scope>
</reference>